<evidence type="ECO:0000313" key="7">
    <source>
        <dbReference type="Proteomes" id="UP001155145"/>
    </source>
</evidence>
<keyword evidence="1" id="KW-0808">Transferase</keyword>
<evidence type="ECO:0000313" key="5">
    <source>
        <dbReference type="EMBL" id="UON91032.1"/>
    </source>
</evidence>
<dbReference type="CDD" id="cd04301">
    <property type="entry name" value="NAT_SF"/>
    <property type="match status" value="1"/>
</dbReference>
<dbReference type="Pfam" id="PF00583">
    <property type="entry name" value="Acetyltransf_1"/>
    <property type="match status" value="1"/>
</dbReference>
<proteinExistence type="predicted"/>
<evidence type="ECO:0000313" key="4">
    <source>
        <dbReference type="EMBL" id="MCC3271174.1"/>
    </source>
</evidence>
<feature type="domain" description="N-acetyltransferase" evidence="3">
    <location>
        <begin position="11"/>
        <end position="175"/>
    </location>
</feature>
<name>A0A9X1M6G7_9MICC</name>
<evidence type="ECO:0000256" key="2">
    <source>
        <dbReference type="ARBA" id="ARBA00023315"/>
    </source>
</evidence>
<dbReference type="InterPro" id="IPR000182">
    <property type="entry name" value="GNAT_dom"/>
</dbReference>
<accession>A0A9X1M6G7</accession>
<dbReference type="EMBL" id="JAJFZT010000001">
    <property type="protein sequence ID" value="MCC3271174.1"/>
    <property type="molecule type" value="Genomic_DNA"/>
</dbReference>
<dbReference type="AlphaFoldDB" id="A0A9X1M6G7"/>
<dbReference type="SUPFAM" id="SSF55729">
    <property type="entry name" value="Acyl-CoA N-acyltransferases (Nat)"/>
    <property type="match status" value="1"/>
</dbReference>
<organism evidence="4 7">
    <name type="scientific">Arthrobacter zhangbolii</name>
    <dbReference type="NCBI Taxonomy" id="2886936"/>
    <lineage>
        <taxon>Bacteria</taxon>
        <taxon>Bacillati</taxon>
        <taxon>Actinomycetota</taxon>
        <taxon>Actinomycetes</taxon>
        <taxon>Micrococcales</taxon>
        <taxon>Micrococcaceae</taxon>
        <taxon>Arthrobacter</taxon>
    </lineage>
</organism>
<dbReference type="InterPro" id="IPR050832">
    <property type="entry name" value="Bact_Acetyltransf"/>
</dbReference>
<keyword evidence="2" id="KW-0012">Acyltransferase</keyword>
<dbReference type="Gene3D" id="3.40.630.30">
    <property type="match status" value="1"/>
</dbReference>
<evidence type="ECO:0000259" key="3">
    <source>
        <dbReference type="PROSITE" id="PS51186"/>
    </source>
</evidence>
<evidence type="ECO:0000256" key="1">
    <source>
        <dbReference type="ARBA" id="ARBA00022679"/>
    </source>
</evidence>
<dbReference type="PANTHER" id="PTHR43877">
    <property type="entry name" value="AMINOALKYLPHOSPHONATE N-ACETYLTRANSFERASE-RELATED-RELATED"/>
    <property type="match status" value="1"/>
</dbReference>
<evidence type="ECO:0000313" key="6">
    <source>
        <dbReference type="Proteomes" id="UP000829758"/>
    </source>
</evidence>
<dbReference type="GO" id="GO:0016747">
    <property type="term" value="F:acyltransferase activity, transferring groups other than amino-acyl groups"/>
    <property type="evidence" value="ECO:0007669"/>
    <property type="project" value="InterPro"/>
</dbReference>
<dbReference type="InterPro" id="IPR016181">
    <property type="entry name" value="Acyl_CoA_acyltransferase"/>
</dbReference>
<dbReference type="PROSITE" id="PS51186">
    <property type="entry name" value="GNAT"/>
    <property type="match status" value="1"/>
</dbReference>
<sequence length="181" mass="18929">MKREPSSGRGVHVRPADARDYPLLPALEAASDTLLAAAPGVRASQAALPPVATLPEFIAARRVLVAGRPPAGFARLEEIDGQAHLEQLSAHPDAAGAGLGRALVEAALEWAREQGYATMTLCTFAGVPFNAPFYASCGFEVVQDPQAELGALRQHEAALGLDAMGKRVAMRVRLLPASAGE</sequence>
<reference evidence="4" key="1">
    <citation type="submission" date="2021-10" db="EMBL/GenBank/DDBJ databases">
        <title>Novel species in genus Arthrobacter.</title>
        <authorList>
            <person name="Liu Y."/>
        </authorList>
    </citation>
    <scope>NUCLEOTIDE SEQUENCE</scope>
    <source>
        <strain evidence="4">Zg-Y462</strain>
        <strain evidence="6">zg-Y462</strain>
    </source>
</reference>
<protein>
    <submittedName>
        <fullName evidence="4">GNAT family N-acetyltransferase</fullName>
    </submittedName>
</protein>
<dbReference type="EMBL" id="CP094984">
    <property type="protein sequence ID" value="UON91032.1"/>
    <property type="molecule type" value="Genomic_DNA"/>
</dbReference>
<dbReference type="RefSeq" id="WP_227927640.1">
    <property type="nucleotide sequence ID" value="NZ_CP094984.1"/>
</dbReference>
<dbReference type="Proteomes" id="UP001155145">
    <property type="component" value="Unassembled WGS sequence"/>
</dbReference>
<gene>
    <name evidence="4" type="ORF">LJ755_00300</name>
    <name evidence="5" type="ORF">MUK71_10385</name>
</gene>
<dbReference type="Proteomes" id="UP000829758">
    <property type="component" value="Chromosome"/>
</dbReference>
<keyword evidence="6" id="KW-1185">Reference proteome</keyword>